<reference evidence="5 6" key="1">
    <citation type="journal article" date="2015" name="Genome Announc.">
        <title>Genome Sequence of 'Candidatus Thioglobus singularis' Strain PS1, a Mixotroph from the SUP05 Clade of Marine Gammaproteobacteria.</title>
        <authorList>
            <person name="Marshall K.T."/>
            <person name="Morris R.M."/>
        </authorList>
    </citation>
    <scope>NUCLEOTIDE SEQUENCE [LARGE SCALE GENOMIC DNA]</scope>
    <source>
        <strain evidence="5 6">PS1</strain>
    </source>
</reference>
<evidence type="ECO:0000256" key="2">
    <source>
        <dbReference type="ARBA" id="ARBA00023125"/>
    </source>
</evidence>
<dbReference type="OrthoDB" id="9802388at2"/>
<dbReference type="PIRSF" id="PIRSF002097">
    <property type="entry name" value="DNA-binding_Fis"/>
    <property type="match status" value="1"/>
</dbReference>
<dbReference type="InterPro" id="IPR005412">
    <property type="entry name" value="Fis_DNA-bd"/>
</dbReference>
<dbReference type="PANTHER" id="PTHR47918">
    <property type="entry name" value="DNA-BINDING PROTEIN FIS"/>
    <property type="match status" value="1"/>
</dbReference>
<dbReference type="InterPro" id="IPR009057">
    <property type="entry name" value="Homeodomain-like_sf"/>
</dbReference>
<sequence length="76" mass="8583">MKQRGLQDCIKENLEKYFSDLNGESSNGVFKMVTQQAESATIKYVLDKVNQNQSEAARILGINRATLKKKASLYNL</sequence>
<keyword evidence="2" id="KW-0238">DNA-binding</keyword>
<evidence type="ECO:0000256" key="1">
    <source>
        <dbReference type="ARBA" id="ARBA00008559"/>
    </source>
</evidence>
<protein>
    <recommendedName>
        <fullName evidence="3">Putative Fis-like DNA-binding protein</fullName>
    </recommendedName>
</protein>
<dbReference type="Pfam" id="PF02954">
    <property type="entry name" value="HTH_8"/>
    <property type="match status" value="1"/>
</dbReference>
<dbReference type="Proteomes" id="UP000068905">
    <property type="component" value="Chromosome"/>
</dbReference>
<dbReference type="Gene3D" id="1.10.10.60">
    <property type="entry name" value="Homeodomain-like"/>
    <property type="match status" value="1"/>
</dbReference>
<dbReference type="RefSeq" id="WP_020027342.1">
    <property type="nucleotide sequence ID" value="NZ_CP006911.1"/>
</dbReference>
<evidence type="ECO:0000313" key="5">
    <source>
        <dbReference type="EMBL" id="ALE02384.1"/>
    </source>
</evidence>
<dbReference type="AlphaFoldDB" id="A0A0M4LQP1"/>
<evidence type="ECO:0000256" key="3">
    <source>
        <dbReference type="ARBA" id="ARBA00029540"/>
    </source>
</evidence>
<feature type="domain" description="DNA binding HTH" evidence="4">
    <location>
        <begin position="37"/>
        <end position="70"/>
    </location>
</feature>
<accession>A0A0M4LQP1</accession>
<organism evidence="5 6">
    <name type="scientific">Candidatus Pseudothioglobus singularis PS1</name>
    <dbReference type="NCBI Taxonomy" id="1125411"/>
    <lineage>
        <taxon>Bacteria</taxon>
        <taxon>Pseudomonadati</taxon>
        <taxon>Pseudomonadota</taxon>
        <taxon>Gammaproteobacteria</taxon>
        <taxon>Candidatus Pseudothioglobaceae</taxon>
        <taxon>Candidatus Pseudothioglobus</taxon>
    </lineage>
</organism>
<dbReference type="STRING" id="1125411.W908_07530"/>
<dbReference type="GO" id="GO:0006355">
    <property type="term" value="P:regulation of DNA-templated transcription"/>
    <property type="evidence" value="ECO:0007669"/>
    <property type="project" value="InterPro"/>
</dbReference>
<name>A0A0M4LQP1_9GAMM</name>
<dbReference type="GO" id="GO:0043565">
    <property type="term" value="F:sequence-specific DNA binding"/>
    <property type="evidence" value="ECO:0007669"/>
    <property type="project" value="InterPro"/>
</dbReference>
<dbReference type="PRINTS" id="PR01590">
    <property type="entry name" value="HTHFIS"/>
</dbReference>
<dbReference type="KEGG" id="tsn:W908_07530"/>
<dbReference type="EMBL" id="CP006911">
    <property type="protein sequence ID" value="ALE02384.1"/>
    <property type="molecule type" value="Genomic_DNA"/>
</dbReference>
<dbReference type="PANTHER" id="PTHR47918:SF1">
    <property type="entry name" value="DNA-BINDING PROTEIN FIS"/>
    <property type="match status" value="1"/>
</dbReference>
<evidence type="ECO:0000313" key="6">
    <source>
        <dbReference type="Proteomes" id="UP000068905"/>
    </source>
</evidence>
<dbReference type="SUPFAM" id="SSF46689">
    <property type="entry name" value="Homeodomain-like"/>
    <property type="match status" value="1"/>
</dbReference>
<gene>
    <name evidence="5" type="ORF">W908_07530</name>
</gene>
<evidence type="ECO:0000259" key="4">
    <source>
        <dbReference type="Pfam" id="PF02954"/>
    </source>
</evidence>
<dbReference type="InterPro" id="IPR050207">
    <property type="entry name" value="Trans_regulatory_Fis"/>
</dbReference>
<proteinExistence type="inferred from homology"/>
<dbReference type="InterPro" id="IPR002197">
    <property type="entry name" value="HTH_Fis"/>
</dbReference>
<comment type="similarity">
    <text evidence="1">Belongs to the transcriptional regulatory Fis family.</text>
</comment>
<keyword evidence="6" id="KW-1185">Reference proteome</keyword>